<feature type="modified residue" description="4-aspartylphosphate" evidence="2">
    <location>
        <position position="55"/>
    </location>
</feature>
<dbReference type="GO" id="GO:0000156">
    <property type="term" value="F:phosphorelay response regulator activity"/>
    <property type="evidence" value="ECO:0007669"/>
    <property type="project" value="TreeGrafter"/>
</dbReference>
<dbReference type="Proteomes" id="UP000663281">
    <property type="component" value="Chromosome"/>
</dbReference>
<dbReference type="Gene3D" id="6.10.250.690">
    <property type="match status" value="1"/>
</dbReference>
<feature type="domain" description="OmpR/PhoB-type" evidence="5">
    <location>
        <begin position="127"/>
        <end position="225"/>
    </location>
</feature>
<dbReference type="RefSeq" id="WP_207325393.1">
    <property type="nucleotide sequence ID" value="NZ_CP071504.1"/>
</dbReference>
<dbReference type="PROSITE" id="PS51755">
    <property type="entry name" value="OMPR_PHOB"/>
    <property type="match status" value="1"/>
</dbReference>
<name>A0A974XLD3_9GAMM</name>
<dbReference type="SUPFAM" id="SSF52172">
    <property type="entry name" value="CheY-like"/>
    <property type="match status" value="1"/>
</dbReference>
<evidence type="ECO:0000313" key="7">
    <source>
        <dbReference type="Proteomes" id="UP000663281"/>
    </source>
</evidence>
<dbReference type="Gene3D" id="1.10.10.10">
    <property type="entry name" value="Winged helix-like DNA-binding domain superfamily/Winged helix DNA-binding domain"/>
    <property type="match status" value="1"/>
</dbReference>
<dbReference type="KEGG" id="scyp:JYB88_02630"/>
<organism evidence="6 7">
    <name type="scientific">Shewanella cyperi</name>
    <dbReference type="NCBI Taxonomy" id="2814292"/>
    <lineage>
        <taxon>Bacteria</taxon>
        <taxon>Pseudomonadati</taxon>
        <taxon>Pseudomonadota</taxon>
        <taxon>Gammaproteobacteria</taxon>
        <taxon>Alteromonadales</taxon>
        <taxon>Shewanellaceae</taxon>
        <taxon>Shewanella</taxon>
    </lineage>
</organism>
<keyword evidence="2" id="KW-0597">Phosphoprotein</keyword>
<evidence type="ECO:0000256" key="2">
    <source>
        <dbReference type="PROSITE-ProRule" id="PRU00169"/>
    </source>
</evidence>
<protein>
    <submittedName>
        <fullName evidence="6">Response regulator transcription factor</fullName>
    </submittedName>
</protein>
<dbReference type="CDD" id="cd00383">
    <property type="entry name" value="trans_reg_C"/>
    <property type="match status" value="1"/>
</dbReference>
<keyword evidence="1 3" id="KW-0238">DNA-binding</keyword>
<dbReference type="Pfam" id="PF00486">
    <property type="entry name" value="Trans_reg_C"/>
    <property type="match status" value="1"/>
</dbReference>
<feature type="DNA-binding region" description="OmpR/PhoB-type" evidence="3">
    <location>
        <begin position="127"/>
        <end position="225"/>
    </location>
</feature>
<dbReference type="GO" id="GO:0032993">
    <property type="term" value="C:protein-DNA complex"/>
    <property type="evidence" value="ECO:0007669"/>
    <property type="project" value="TreeGrafter"/>
</dbReference>
<keyword evidence="7" id="KW-1185">Reference proteome</keyword>
<dbReference type="InterPro" id="IPR001867">
    <property type="entry name" value="OmpR/PhoB-type_DNA-bd"/>
</dbReference>
<accession>A0A974XLD3</accession>
<dbReference type="GO" id="GO:0000976">
    <property type="term" value="F:transcription cis-regulatory region binding"/>
    <property type="evidence" value="ECO:0007669"/>
    <property type="project" value="TreeGrafter"/>
</dbReference>
<dbReference type="GO" id="GO:0006355">
    <property type="term" value="P:regulation of DNA-templated transcription"/>
    <property type="evidence" value="ECO:0007669"/>
    <property type="project" value="InterPro"/>
</dbReference>
<dbReference type="InterPro" id="IPR036388">
    <property type="entry name" value="WH-like_DNA-bd_sf"/>
</dbReference>
<evidence type="ECO:0000259" key="5">
    <source>
        <dbReference type="PROSITE" id="PS51755"/>
    </source>
</evidence>
<dbReference type="Gene3D" id="3.40.50.2300">
    <property type="match status" value="1"/>
</dbReference>
<dbReference type="PANTHER" id="PTHR48111">
    <property type="entry name" value="REGULATOR OF RPOS"/>
    <property type="match status" value="1"/>
</dbReference>
<dbReference type="Pfam" id="PF00072">
    <property type="entry name" value="Response_reg"/>
    <property type="match status" value="1"/>
</dbReference>
<sequence length="231" mass="25801">MGSAVTILLIEDDKALAELIATFLETEGFRVVLAGSAEAAIPLLSAQEFDLIICDIMLPGQDGFDFYPTLTRLTQAPVIFMTALAESQDEIRGLELGAVDYISKPVVPALLLARIKARLRRGSDPKSQQWQHHEVSLNLSLQQLTVGERAFPLTTQETTLLWIFVHALDQVLSREYLFEQFVGRSYDGLDRAIDLKISRLRKKLDGLDIPLTIKTVHGRGYLLSYHDGPRP</sequence>
<dbReference type="GO" id="GO:0005829">
    <property type="term" value="C:cytosol"/>
    <property type="evidence" value="ECO:0007669"/>
    <property type="project" value="TreeGrafter"/>
</dbReference>
<dbReference type="AlphaFoldDB" id="A0A974XLD3"/>
<evidence type="ECO:0000256" key="1">
    <source>
        <dbReference type="ARBA" id="ARBA00023125"/>
    </source>
</evidence>
<gene>
    <name evidence="6" type="ORF">JYB88_02630</name>
</gene>
<proteinExistence type="predicted"/>
<dbReference type="PROSITE" id="PS50110">
    <property type="entry name" value="RESPONSE_REGULATORY"/>
    <property type="match status" value="1"/>
</dbReference>
<dbReference type="InterPro" id="IPR011006">
    <property type="entry name" value="CheY-like_superfamily"/>
</dbReference>
<dbReference type="PANTHER" id="PTHR48111:SF47">
    <property type="entry name" value="TRANSCRIPTIONAL REGULATORY PROTEIN RSTA"/>
    <property type="match status" value="1"/>
</dbReference>
<dbReference type="InterPro" id="IPR039420">
    <property type="entry name" value="WalR-like"/>
</dbReference>
<evidence type="ECO:0000313" key="6">
    <source>
        <dbReference type="EMBL" id="QSX30575.1"/>
    </source>
</evidence>
<evidence type="ECO:0000259" key="4">
    <source>
        <dbReference type="PROSITE" id="PS50110"/>
    </source>
</evidence>
<evidence type="ECO:0000256" key="3">
    <source>
        <dbReference type="PROSITE-ProRule" id="PRU01091"/>
    </source>
</evidence>
<dbReference type="SMART" id="SM00862">
    <property type="entry name" value="Trans_reg_C"/>
    <property type="match status" value="1"/>
</dbReference>
<reference evidence="6 7" key="1">
    <citation type="submission" date="2021-03" db="EMBL/GenBank/DDBJ databases">
        <title>Novel species identification of genus Shewanella.</title>
        <authorList>
            <person name="Liu G."/>
            <person name="Zhang Q."/>
        </authorList>
    </citation>
    <scope>NUCLEOTIDE SEQUENCE [LARGE SCALE GENOMIC DNA]</scope>
    <source>
        <strain evidence="6 7">FJAT-53726</strain>
    </source>
</reference>
<dbReference type="CDD" id="cd17574">
    <property type="entry name" value="REC_OmpR"/>
    <property type="match status" value="1"/>
</dbReference>
<dbReference type="InterPro" id="IPR001789">
    <property type="entry name" value="Sig_transdc_resp-reg_receiver"/>
</dbReference>
<dbReference type="SMART" id="SM00448">
    <property type="entry name" value="REC"/>
    <property type="match status" value="1"/>
</dbReference>
<feature type="domain" description="Response regulatory" evidence="4">
    <location>
        <begin position="6"/>
        <end position="119"/>
    </location>
</feature>
<dbReference type="EMBL" id="CP071504">
    <property type="protein sequence ID" value="QSX30575.1"/>
    <property type="molecule type" value="Genomic_DNA"/>
</dbReference>